<evidence type="ECO:0000256" key="4">
    <source>
        <dbReference type="ARBA" id="ARBA00023143"/>
    </source>
</evidence>
<dbReference type="PANTHER" id="PTHR30435:SF2">
    <property type="entry name" value="FLAGELLAR BASAL-BODY ROD PROTEIN FLGC"/>
    <property type="match status" value="1"/>
</dbReference>
<dbReference type="AlphaFoldDB" id="A0A0M4H4L1"/>
<dbReference type="EMBL" id="CP009253">
    <property type="protein sequence ID" value="ALD15281.1"/>
    <property type="molecule type" value="Genomic_DNA"/>
</dbReference>
<organism evidence="9 10">
    <name type="scientific">Buchnera aphidicola</name>
    <name type="common">Aphis glycines</name>
    <dbReference type="NCBI Taxonomy" id="1265350"/>
    <lineage>
        <taxon>Bacteria</taxon>
        <taxon>Pseudomonadati</taxon>
        <taxon>Pseudomonadota</taxon>
        <taxon>Gammaproteobacteria</taxon>
        <taxon>Enterobacterales</taxon>
        <taxon>Erwiniaceae</taxon>
        <taxon>Buchnera</taxon>
    </lineage>
</organism>
<comment type="subunit">
    <text evidence="5 6">The basal body constitutes a major portion of the flagellar organelle and consists of four rings (L,P,S, and M) mounted on a central rod. The rod consists of about 26 subunits of FlgG in the distal portion, and FlgB, FlgC and FlgF are thought to build up the proximal portion of the rod with about 6 subunits each.</text>
</comment>
<keyword evidence="9" id="KW-0282">Flagellum</keyword>
<dbReference type="OrthoDB" id="9794148at2"/>
<feature type="domain" description="Flagellar basal body rod protein N-terminal" evidence="7">
    <location>
        <begin position="7"/>
        <end position="33"/>
    </location>
</feature>
<dbReference type="KEGG" id="baph:IX46_01750"/>
<evidence type="ECO:0000313" key="9">
    <source>
        <dbReference type="EMBL" id="ALD15281.1"/>
    </source>
</evidence>
<accession>A0A0M4H4L1</accession>
<feature type="domain" description="Flagellar basal-body/hook protein C-terminal" evidence="8">
    <location>
        <begin position="90"/>
        <end position="133"/>
    </location>
</feature>
<dbReference type="InterPro" id="IPR019776">
    <property type="entry name" value="Flagellar_basal_body_rod_CS"/>
</dbReference>
<dbReference type="InterPro" id="IPR010930">
    <property type="entry name" value="Flg_bb/hook_C_dom"/>
</dbReference>
<reference evidence="9 10" key="1">
    <citation type="journal article" date="2015" name="J Genomics">
        <title>Whole Genome Sequence of the Soybean Aphid Endosymbiont Buchnera aphidicola and Genetic Differentiation among Biotype-Specific Strains.</title>
        <authorList>
            <person name="Cassone B.J."/>
            <person name="Wenger J.A."/>
            <person name="Michel A.P."/>
        </authorList>
    </citation>
    <scope>NUCLEOTIDE SEQUENCE [LARGE SCALE GENOMIC DNA]</scope>
    <source>
        <strain evidence="9 10">BAg</strain>
    </source>
</reference>
<dbReference type="Pfam" id="PF06429">
    <property type="entry name" value="Flg_bbr_C"/>
    <property type="match status" value="1"/>
</dbReference>
<evidence type="ECO:0000313" key="10">
    <source>
        <dbReference type="Proteomes" id="UP000066321"/>
    </source>
</evidence>
<dbReference type="Proteomes" id="UP000066321">
    <property type="component" value="Chromosome"/>
</dbReference>
<evidence type="ECO:0000256" key="1">
    <source>
        <dbReference type="ARBA" id="ARBA00004117"/>
    </source>
</evidence>
<proteinExistence type="inferred from homology"/>
<comment type="subcellular location">
    <subcellularLocation>
        <location evidence="1 6">Bacterial flagellum basal body</location>
    </subcellularLocation>
</comment>
<evidence type="ECO:0000256" key="6">
    <source>
        <dbReference type="RuleBase" id="RU362062"/>
    </source>
</evidence>
<evidence type="ECO:0000259" key="8">
    <source>
        <dbReference type="Pfam" id="PF06429"/>
    </source>
</evidence>
<keyword evidence="9" id="KW-0969">Cilium</keyword>
<dbReference type="GO" id="GO:0071978">
    <property type="term" value="P:bacterial-type flagellum-dependent swarming motility"/>
    <property type="evidence" value="ECO:0007669"/>
    <property type="project" value="TreeGrafter"/>
</dbReference>
<dbReference type="RefSeq" id="WP_053940287.1">
    <property type="nucleotide sequence ID" value="NZ_CP009253.1"/>
</dbReference>
<dbReference type="InterPro" id="IPR006299">
    <property type="entry name" value="FlgC"/>
</dbReference>
<dbReference type="GO" id="GO:0030694">
    <property type="term" value="C:bacterial-type flagellum basal body, rod"/>
    <property type="evidence" value="ECO:0007669"/>
    <property type="project" value="UniProtKB-UniRule"/>
</dbReference>
<dbReference type="NCBIfam" id="TIGR01395">
    <property type="entry name" value="FlgC"/>
    <property type="match status" value="1"/>
</dbReference>
<dbReference type="PANTHER" id="PTHR30435">
    <property type="entry name" value="FLAGELLAR PROTEIN"/>
    <property type="match status" value="1"/>
</dbReference>
<protein>
    <recommendedName>
        <fullName evidence="3 6">Flagellar basal-body rod protein FlgC</fullName>
    </recommendedName>
</protein>
<dbReference type="Pfam" id="PF00460">
    <property type="entry name" value="Flg_bb_rod"/>
    <property type="match status" value="1"/>
</dbReference>
<evidence type="ECO:0000256" key="5">
    <source>
        <dbReference type="ARBA" id="ARBA00025933"/>
    </source>
</evidence>
<evidence type="ECO:0000259" key="7">
    <source>
        <dbReference type="Pfam" id="PF00460"/>
    </source>
</evidence>
<evidence type="ECO:0000256" key="3">
    <source>
        <dbReference type="ARBA" id="ARBA00017941"/>
    </source>
</evidence>
<gene>
    <name evidence="9" type="primary">flgC</name>
    <name evidence="9" type="ORF">IX46_01750</name>
</gene>
<comment type="similarity">
    <text evidence="2">Belongs to the flagella basal body rod proteins family.</text>
</comment>
<keyword evidence="4 6" id="KW-0975">Bacterial flagellum</keyword>
<keyword evidence="9" id="KW-0966">Cell projection</keyword>
<sequence length="136" mass="15151">MSLFNILNIAGSAITAQSEKMNIVATNLANADSVIYKNEQYYPYIAQRVVFKSFNLNQKGAKGVKVTKIINDKNPIQMIYDPNHPLSNSKGYVLKSNINPMTETIDHITASRAYQANIEILKTAKNMILKTLSIGE</sequence>
<dbReference type="InterPro" id="IPR001444">
    <property type="entry name" value="Flag_bb_rod_N"/>
</dbReference>
<evidence type="ECO:0000256" key="2">
    <source>
        <dbReference type="ARBA" id="ARBA00009677"/>
    </source>
</evidence>
<dbReference type="PATRIC" id="fig|1265350.3.peg.329"/>
<dbReference type="STRING" id="1265350.IX46_01750"/>
<dbReference type="PROSITE" id="PS00588">
    <property type="entry name" value="FLAGELLA_BB_ROD"/>
    <property type="match status" value="1"/>
</dbReference>
<name>A0A0M4H4L1_9GAMM</name>